<organism evidence="2 3">
    <name type="scientific">Mesorhizobium erdmanii</name>
    <dbReference type="NCBI Taxonomy" id="1777866"/>
    <lineage>
        <taxon>Bacteria</taxon>
        <taxon>Pseudomonadati</taxon>
        <taxon>Pseudomonadota</taxon>
        <taxon>Alphaproteobacteria</taxon>
        <taxon>Hyphomicrobiales</taxon>
        <taxon>Phyllobacteriaceae</taxon>
        <taxon>Mesorhizobium</taxon>
    </lineage>
</organism>
<protein>
    <submittedName>
        <fullName evidence="2">Uncharacterized protein</fullName>
    </submittedName>
</protein>
<evidence type="ECO:0000313" key="3">
    <source>
        <dbReference type="Proteomes" id="UP000503339"/>
    </source>
</evidence>
<evidence type="ECO:0000313" key="2">
    <source>
        <dbReference type="EMBL" id="QKC74185.1"/>
    </source>
</evidence>
<evidence type="ECO:0000256" key="1">
    <source>
        <dbReference type="SAM" id="MobiDB-lite"/>
    </source>
</evidence>
<dbReference type="AlphaFoldDB" id="A0A6M7UA93"/>
<feature type="region of interest" description="Disordered" evidence="1">
    <location>
        <begin position="33"/>
        <end position="53"/>
    </location>
</feature>
<accession>A0A6M7UA93</accession>
<reference evidence="2 3" key="1">
    <citation type="submission" date="2018-10" db="EMBL/GenBank/DDBJ databases">
        <authorList>
            <person name="Perry B.J."/>
            <person name="Sullivan J.T."/>
            <person name="Murphy R.J.T."/>
            <person name="Ramsay J.P."/>
            <person name="Ronson C.W."/>
        </authorList>
    </citation>
    <scope>NUCLEOTIDE SEQUENCE [LARGE SCALE GENOMIC DNA]</scope>
    <source>
        <strain evidence="2 3">NZP2014</strain>
    </source>
</reference>
<gene>
    <name evidence="2" type="ORF">EB233_00490</name>
</gene>
<keyword evidence="3" id="KW-1185">Reference proteome</keyword>
<dbReference type="EMBL" id="CP033361">
    <property type="protein sequence ID" value="QKC74185.1"/>
    <property type="molecule type" value="Genomic_DNA"/>
</dbReference>
<dbReference type="Proteomes" id="UP000503339">
    <property type="component" value="Chromosome"/>
</dbReference>
<name>A0A6M7UA93_9HYPH</name>
<dbReference type="KEGG" id="merd:EB233_00490"/>
<sequence>MVALYLIIKKQEPAETETADMKDRVHDAVGQPEFGMVEPAPTDQQPELNPNYSRDKSMKEWAKTIILTPSGYPYMLSRADAPICTNPFSVKEAMDAWVANDRNWVENILGCTILPKGSSAEVTKGSYGFDTNTMEIRLKMSDGSRATFYGPYSTTKPIGIIGWYGYLRR</sequence>
<feature type="compositionally biased region" description="Polar residues" evidence="1">
    <location>
        <begin position="42"/>
        <end position="52"/>
    </location>
</feature>
<proteinExistence type="predicted"/>